<comment type="catalytic activity">
    <reaction evidence="6">
        <text>precorrin-2 + NAD(+) = sirohydrochlorin + NADH + 2 H(+)</text>
        <dbReference type="Rhea" id="RHEA:15613"/>
        <dbReference type="ChEBI" id="CHEBI:15378"/>
        <dbReference type="ChEBI" id="CHEBI:57540"/>
        <dbReference type="ChEBI" id="CHEBI:57945"/>
        <dbReference type="ChEBI" id="CHEBI:58351"/>
        <dbReference type="ChEBI" id="CHEBI:58827"/>
        <dbReference type="EC" id="1.3.1.76"/>
    </reaction>
</comment>
<evidence type="ECO:0000256" key="3">
    <source>
        <dbReference type="ARBA" id="ARBA00023002"/>
    </source>
</evidence>
<feature type="domain" description="Sirohaem synthase dimerisation" evidence="7">
    <location>
        <begin position="148"/>
        <end position="202"/>
    </location>
</feature>
<evidence type="ECO:0000259" key="7">
    <source>
        <dbReference type="Pfam" id="PF10414"/>
    </source>
</evidence>
<dbReference type="PANTHER" id="PTHR35330:SF1">
    <property type="entry name" value="SIROHEME BIOSYNTHESIS PROTEIN MET8"/>
    <property type="match status" value="1"/>
</dbReference>
<keyword evidence="5" id="KW-0627">Porphyrin biosynthesis</keyword>
<protein>
    <recommendedName>
        <fullName evidence="2">precorrin-2 dehydrogenase</fullName>
        <ecNumber evidence="2">1.3.1.76</ecNumber>
    </recommendedName>
</protein>
<evidence type="ECO:0000256" key="4">
    <source>
        <dbReference type="ARBA" id="ARBA00023027"/>
    </source>
</evidence>
<dbReference type="Gene3D" id="1.10.8.210">
    <property type="entry name" value="Sirohaem synthase, dimerisation domain"/>
    <property type="match status" value="1"/>
</dbReference>
<dbReference type="SUPFAM" id="SSF51735">
    <property type="entry name" value="NAD(P)-binding Rossmann-fold domains"/>
    <property type="match status" value="1"/>
</dbReference>
<dbReference type="GO" id="GO:0043115">
    <property type="term" value="F:precorrin-2 dehydrogenase activity"/>
    <property type="evidence" value="ECO:0007669"/>
    <property type="project" value="UniProtKB-EC"/>
</dbReference>
<dbReference type="SUPFAM" id="SSF75615">
    <property type="entry name" value="Siroheme synthase middle domains-like"/>
    <property type="match status" value="1"/>
</dbReference>
<evidence type="ECO:0000313" key="8">
    <source>
        <dbReference type="EMBL" id="MBF1129028.1"/>
    </source>
</evidence>
<reference evidence="8" key="1">
    <citation type="submission" date="2020-04" db="EMBL/GenBank/DDBJ databases">
        <title>Deep metagenomics examines the oral microbiome during advanced dental caries in children, revealing novel taxa and co-occurrences with host molecules.</title>
        <authorList>
            <person name="Baker J.L."/>
            <person name="Morton J.T."/>
            <person name="Dinis M."/>
            <person name="Alvarez R."/>
            <person name="Tran N.C."/>
            <person name="Knight R."/>
            <person name="Edlund A."/>
        </authorList>
    </citation>
    <scope>NUCLEOTIDE SEQUENCE</scope>
    <source>
        <strain evidence="8">JCVI_32_bin.14</strain>
    </source>
</reference>
<evidence type="ECO:0000256" key="5">
    <source>
        <dbReference type="ARBA" id="ARBA00023244"/>
    </source>
</evidence>
<evidence type="ECO:0000256" key="6">
    <source>
        <dbReference type="ARBA" id="ARBA00047561"/>
    </source>
</evidence>
<dbReference type="InterPro" id="IPR036291">
    <property type="entry name" value="NAD(P)-bd_dom_sf"/>
</dbReference>
<keyword evidence="4" id="KW-0520">NAD</keyword>
<dbReference type="Gene3D" id="3.40.50.720">
    <property type="entry name" value="NAD(P)-binding Rossmann-like Domain"/>
    <property type="match status" value="1"/>
</dbReference>
<dbReference type="Pfam" id="PF13241">
    <property type="entry name" value="NAD_binding_7"/>
    <property type="match status" value="1"/>
</dbReference>
<dbReference type="EC" id="1.3.1.76" evidence="2"/>
<dbReference type="EMBL" id="JABZMK010000009">
    <property type="protein sequence ID" value="MBF1129028.1"/>
    <property type="molecule type" value="Genomic_DNA"/>
</dbReference>
<dbReference type="Proteomes" id="UP000757890">
    <property type="component" value="Unassembled WGS sequence"/>
</dbReference>
<dbReference type="InterPro" id="IPR019478">
    <property type="entry name" value="Sirohaem_synthase_dimer_dom"/>
</dbReference>
<dbReference type="Gene3D" id="3.30.160.110">
    <property type="entry name" value="Siroheme synthase, domain 2"/>
    <property type="match status" value="1"/>
</dbReference>
<gene>
    <name evidence="8" type="ORF">HXL70_03170</name>
</gene>
<dbReference type="GO" id="GO:0004325">
    <property type="term" value="F:ferrochelatase activity"/>
    <property type="evidence" value="ECO:0007669"/>
    <property type="project" value="InterPro"/>
</dbReference>
<dbReference type="PANTHER" id="PTHR35330">
    <property type="entry name" value="SIROHEME BIOSYNTHESIS PROTEIN MET8"/>
    <property type="match status" value="1"/>
</dbReference>
<accession>A0A930B9G8</accession>
<proteinExistence type="predicted"/>
<evidence type="ECO:0000256" key="1">
    <source>
        <dbReference type="ARBA" id="ARBA00005010"/>
    </source>
</evidence>
<comment type="caution">
    <text evidence="8">The sequence shown here is derived from an EMBL/GenBank/DDBJ whole genome shotgun (WGS) entry which is preliminary data.</text>
</comment>
<dbReference type="InterPro" id="IPR037115">
    <property type="entry name" value="Sirohaem_synt_dimer_dom_sf"/>
</dbReference>
<sequence>MYPVNIKMDGRACLVIGGGHVAQRKVCTLLEEKAAVTVIAPEVCSGLEALFREGRISWRRESYEAPMCGGFCMVVTAAGDKAVALSVQKEAEQKGFLYNAADFPALGNCHIPARIKKEGIMVTVSTEGRSPAMAKYVKNWLALEIPDAYGQWLDRMGALRSVLQKGLADAEQREKFWRLAFEHQVMELVVQGNLDAAEERVRSGISRLRSES</sequence>
<dbReference type="Pfam" id="PF10414">
    <property type="entry name" value="CysG_dimeriser"/>
    <property type="match status" value="1"/>
</dbReference>
<dbReference type="InterPro" id="IPR028161">
    <property type="entry name" value="Met8-like"/>
</dbReference>
<dbReference type="InterPro" id="IPR006367">
    <property type="entry name" value="Sirohaem_synthase_N"/>
</dbReference>
<name>A0A930B9G8_9FIRM</name>
<comment type="pathway">
    <text evidence="1">Porphyrin-containing compound metabolism; siroheme biosynthesis; sirohydrochlorin from precorrin-2: step 1/1.</text>
</comment>
<dbReference type="GO" id="GO:0019354">
    <property type="term" value="P:siroheme biosynthetic process"/>
    <property type="evidence" value="ECO:0007669"/>
    <property type="project" value="InterPro"/>
</dbReference>
<keyword evidence="3" id="KW-0560">Oxidoreductase</keyword>
<dbReference type="AlphaFoldDB" id="A0A930B9G8"/>
<dbReference type="NCBIfam" id="TIGR01470">
    <property type="entry name" value="cysG_Nterm"/>
    <property type="match status" value="1"/>
</dbReference>
<evidence type="ECO:0000256" key="2">
    <source>
        <dbReference type="ARBA" id="ARBA00012400"/>
    </source>
</evidence>
<evidence type="ECO:0000313" key="9">
    <source>
        <dbReference type="Proteomes" id="UP000757890"/>
    </source>
</evidence>
<organism evidence="8 9">
    <name type="scientific">Dialister invisus</name>
    <dbReference type="NCBI Taxonomy" id="218538"/>
    <lineage>
        <taxon>Bacteria</taxon>
        <taxon>Bacillati</taxon>
        <taxon>Bacillota</taxon>
        <taxon>Negativicutes</taxon>
        <taxon>Veillonellales</taxon>
        <taxon>Veillonellaceae</taxon>
        <taxon>Dialister</taxon>
    </lineage>
</organism>